<keyword evidence="8" id="KW-0234">DNA repair</keyword>
<comment type="catalytic activity">
    <reaction evidence="1 8">
        <text>Hydrolytically removes 5'-nucleotides successively from the 3'-hydroxy termini of 3'-hydroxy-terminated oligonucleotides.</text>
        <dbReference type="EC" id="3.1.4.1"/>
    </reaction>
</comment>
<evidence type="ECO:0000256" key="9">
    <source>
        <dbReference type="SAM" id="MobiDB-lite"/>
    </source>
</evidence>
<dbReference type="InterPro" id="IPR049132">
    <property type="entry name" value="FAN1-like_euk"/>
</dbReference>
<dbReference type="PANTHER" id="PTHR15749">
    <property type="entry name" value="FANCONI-ASSOCIATED NUCLEASE 1"/>
    <property type="match status" value="1"/>
</dbReference>
<comment type="subcellular location">
    <subcellularLocation>
        <location evidence="8">Nucleus</location>
    </subcellularLocation>
</comment>
<dbReference type="GO" id="GO:0017108">
    <property type="term" value="F:5'-flap endonuclease activity"/>
    <property type="evidence" value="ECO:0007669"/>
    <property type="project" value="TreeGrafter"/>
</dbReference>
<dbReference type="Gene3D" id="3.40.1350.10">
    <property type="match status" value="1"/>
</dbReference>
<feature type="compositionally biased region" description="Basic residues" evidence="9">
    <location>
        <begin position="995"/>
        <end position="1010"/>
    </location>
</feature>
<feature type="compositionally biased region" description="Basic residues" evidence="9">
    <location>
        <begin position="975"/>
        <end position="985"/>
    </location>
</feature>
<dbReference type="InterPro" id="IPR014883">
    <property type="entry name" value="VRR_NUC"/>
</dbReference>
<dbReference type="EC" id="3.1.4.1" evidence="8"/>
<gene>
    <name evidence="11" type="ORF">PYCCODRAFT_1429618</name>
</gene>
<dbReference type="Pfam" id="PF08774">
    <property type="entry name" value="VRR_NUC"/>
    <property type="match status" value="1"/>
</dbReference>
<feature type="compositionally biased region" description="Low complexity" evidence="9">
    <location>
        <begin position="30"/>
        <end position="39"/>
    </location>
</feature>
<feature type="region of interest" description="Disordered" evidence="9">
    <location>
        <begin position="745"/>
        <end position="768"/>
    </location>
</feature>
<feature type="region of interest" description="Disordered" evidence="9">
    <location>
        <begin position="470"/>
        <end position="534"/>
    </location>
</feature>
<dbReference type="InterPro" id="IPR033315">
    <property type="entry name" value="Fan1-like"/>
</dbReference>
<feature type="domain" description="VRR-NUC" evidence="10">
    <location>
        <begin position="855"/>
        <end position="969"/>
    </location>
</feature>
<evidence type="ECO:0000256" key="1">
    <source>
        <dbReference type="ARBA" id="ARBA00000983"/>
    </source>
</evidence>
<dbReference type="Proteomes" id="UP000193067">
    <property type="component" value="Unassembled WGS sequence"/>
</dbReference>
<evidence type="ECO:0000259" key="10">
    <source>
        <dbReference type="SMART" id="SM00990"/>
    </source>
</evidence>
<keyword evidence="3 8" id="KW-0540">Nuclease</keyword>
<dbReference type="GO" id="GO:0070336">
    <property type="term" value="F:flap-structured DNA binding"/>
    <property type="evidence" value="ECO:0007669"/>
    <property type="project" value="TreeGrafter"/>
</dbReference>
<evidence type="ECO:0000256" key="3">
    <source>
        <dbReference type="ARBA" id="ARBA00022722"/>
    </source>
</evidence>
<dbReference type="OrthoDB" id="76364at2759"/>
<evidence type="ECO:0000256" key="6">
    <source>
        <dbReference type="ARBA" id="ARBA00022842"/>
    </source>
</evidence>
<dbReference type="STRING" id="1353009.A0A1Y2J574"/>
<feature type="region of interest" description="Disordered" evidence="9">
    <location>
        <begin position="20"/>
        <end position="39"/>
    </location>
</feature>
<protein>
    <recommendedName>
        <fullName evidence="8">Fanconi-associated nuclease</fullName>
        <ecNumber evidence="8">3.1.4.1</ecNumber>
    </recommendedName>
</protein>
<evidence type="ECO:0000256" key="4">
    <source>
        <dbReference type="ARBA" id="ARBA00022723"/>
    </source>
</evidence>
<keyword evidence="5 8" id="KW-0378">Hydrolase</keyword>
<evidence type="ECO:0000313" key="12">
    <source>
        <dbReference type="Proteomes" id="UP000193067"/>
    </source>
</evidence>
<evidence type="ECO:0000256" key="5">
    <source>
        <dbReference type="ARBA" id="ARBA00022801"/>
    </source>
</evidence>
<dbReference type="PANTHER" id="PTHR15749:SF4">
    <property type="entry name" value="FANCONI-ASSOCIATED NUCLEASE 1"/>
    <property type="match status" value="1"/>
</dbReference>
<name>A0A1Y2J574_TRAC3</name>
<evidence type="ECO:0000313" key="11">
    <source>
        <dbReference type="EMBL" id="OSD08560.1"/>
    </source>
</evidence>
<dbReference type="CDD" id="cd22326">
    <property type="entry name" value="FAN1-like"/>
    <property type="match status" value="1"/>
</dbReference>
<keyword evidence="12" id="KW-1185">Reference proteome</keyword>
<proteinExistence type="inferred from homology"/>
<comment type="cofactor">
    <cofactor evidence="8">
        <name>Mg(2+)</name>
        <dbReference type="ChEBI" id="CHEBI:18420"/>
    </cofactor>
    <cofactor evidence="8">
        <name>Mn(2+)</name>
        <dbReference type="ChEBI" id="CHEBI:29035"/>
    </cofactor>
</comment>
<feature type="compositionally biased region" description="Basic and acidic residues" evidence="9">
    <location>
        <begin position="746"/>
        <end position="768"/>
    </location>
</feature>
<feature type="compositionally biased region" description="Polar residues" evidence="9">
    <location>
        <begin position="1083"/>
        <end position="1093"/>
    </location>
</feature>
<feature type="region of interest" description="Disordered" evidence="9">
    <location>
        <begin position="164"/>
        <end position="183"/>
    </location>
</feature>
<evidence type="ECO:0000256" key="8">
    <source>
        <dbReference type="RuleBase" id="RU365033"/>
    </source>
</evidence>
<organism evidence="11 12">
    <name type="scientific">Trametes coccinea (strain BRFM310)</name>
    <name type="common">Pycnoporus coccineus</name>
    <dbReference type="NCBI Taxonomy" id="1353009"/>
    <lineage>
        <taxon>Eukaryota</taxon>
        <taxon>Fungi</taxon>
        <taxon>Dikarya</taxon>
        <taxon>Basidiomycota</taxon>
        <taxon>Agaricomycotina</taxon>
        <taxon>Agaricomycetes</taxon>
        <taxon>Polyporales</taxon>
        <taxon>Polyporaceae</taxon>
        <taxon>Trametes</taxon>
    </lineage>
</organism>
<accession>A0A1Y2J574</accession>
<dbReference type="AlphaFoldDB" id="A0A1Y2J574"/>
<evidence type="ECO:0000256" key="7">
    <source>
        <dbReference type="ARBA" id="ARBA00023211"/>
    </source>
</evidence>
<keyword evidence="8" id="KW-0227">DNA damage</keyword>
<feature type="region of interest" description="Disordered" evidence="9">
    <location>
        <begin position="973"/>
        <end position="1093"/>
    </location>
</feature>
<dbReference type="SMART" id="SM00990">
    <property type="entry name" value="VRR_NUC"/>
    <property type="match status" value="1"/>
</dbReference>
<dbReference type="GO" id="GO:0008409">
    <property type="term" value="F:5'-3' exonuclease activity"/>
    <property type="evidence" value="ECO:0007669"/>
    <property type="project" value="TreeGrafter"/>
</dbReference>
<dbReference type="GO" id="GO:0036297">
    <property type="term" value="P:interstrand cross-link repair"/>
    <property type="evidence" value="ECO:0007669"/>
    <property type="project" value="InterPro"/>
</dbReference>
<dbReference type="Pfam" id="PF21170">
    <property type="entry name" value="FAN1_TPR"/>
    <property type="match status" value="1"/>
</dbReference>
<dbReference type="InterPro" id="IPR049126">
    <property type="entry name" value="FAN1-like_TPR"/>
</dbReference>
<dbReference type="GO" id="GO:0004528">
    <property type="term" value="F:phosphodiesterase I activity"/>
    <property type="evidence" value="ECO:0007669"/>
    <property type="project" value="UniProtKB-EC"/>
</dbReference>
<keyword evidence="7 8" id="KW-0464">Manganese</keyword>
<dbReference type="GO" id="GO:0005634">
    <property type="term" value="C:nucleus"/>
    <property type="evidence" value="ECO:0007669"/>
    <property type="project" value="UniProtKB-SubCell"/>
</dbReference>
<keyword evidence="6 8" id="KW-0460">Magnesium</keyword>
<reference evidence="11 12" key="1">
    <citation type="journal article" date="2015" name="Biotechnol. Biofuels">
        <title>Enhanced degradation of softwood versus hardwood by the white-rot fungus Pycnoporus coccineus.</title>
        <authorList>
            <person name="Couturier M."/>
            <person name="Navarro D."/>
            <person name="Chevret D."/>
            <person name="Henrissat B."/>
            <person name="Piumi F."/>
            <person name="Ruiz-Duenas F.J."/>
            <person name="Martinez A.T."/>
            <person name="Grigoriev I.V."/>
            <person name="Riley R."/>
            <person name="Lipzen A."/>
            <person name="Berrin J.G."/>
            <person name="Master E.R."/>
            <person name="Rosso M.N."/>
        </authorList>
    </citation>
    <scope>NUCLEOTIDE SEQUENCE [LARGE SCALE GENOMIC DNA]</scope>
    <source>
        <strain evidence="11 12">BRFM310</strain>
    </source>
</reference>
<keyword evidence="8" id="KW-0539">Nucleus</keyword>
<dbReference type="InterPro" id="IPR011856">
    <property type="entry name" value="tRNA_endonuc-like_dom_sf"/>
</dbReference>
<comment type="similarity">
    <text evidence="2 8">Belongs to the FAN1 family.</text>
</comment>
<dbReference type="GO" id="GO:0046872">
    <property type="term" value="F:metal ion binding"/>
    <property type="evidence" value="ECO:0007669"/>
    <property type="project" value="UniProtKB-KW"/>
</dbReference>
<comment type="function">
    <text evidence="8">Nuclease required for the repair of DNA interstrand cross-links (ICL). Acts as a 5'-3' exonuclease that anchors at a cut end of DNA and cleaves DNA successively at every third nucleotide, allowing to excise an ICL from one strand through flanking incisions.</text>
</comment>
<dbReference type="EMBL" id="KZ084086">
    <property type="protein sequence ID" value="OSD08560.1"/>
    <property type="molecule type" value="Genomic_DNA"/>
</dbReference>
<feature type="compositionally biased region" description="Acidic residues" evidence="9">
    <location>
        <begin position="1030"/>
        <end position="1039"/>
    </location>
</feature>
<sequence length="1093" mass="121139">MVLGSPSASLANKLVFWSPDTDDTSHAEDGPSSADAQDGAAAKAEGSKHDGVSMYVKLFEDMLKDVIDGEAHLFVEDELNCFMKYHRLPYEAKYLFCRLCLRKTDKWHRLSSLKYESELGDGIVAAVETLCGRPQAPAPAAQEEDVKPAVDGINSILPDLEPRFRLPGPPVKTEPDTEPHSLGEPAAFVKSEESSEVQDDVNPVLKTSATNPSSFPVIMIEDREVIDLTFDDDGDETEVEAEVLDDKFAQAGPSASPVYEPSTPSLTPRAPDFSVFADDEEQASLLELLDCLTTDELHDIARQLKLKTKVKKRDILIDSILRSSSTQGTLAFPVVGSRKGKEKAKVQSKLPFGAKAKPLTQTVLPFKPREPYRTQQDRVRDIVMDKLQKCIRLNADVVALFRRANLVYFRSTQHTSELLTPALLARAKKRAYPTYPYARTHDIWRTRAELLAYEDALAVEAEVDALLENTTSSWGGGRDRSSTASRTPGLGPGMGMGRGSRTPVAPSKGGSVAAETPESVRGRKGQEEEEESVRMKNARAVTDILECIYPRWERLVATKPEVEDEDGRRKALQRFECGHILTRVVCKGAHALGILHQYDRELEVLNALLAQTRWRRGRRGRWHDRRALLLMNHLRPSTSSPSSSTATVTAISDHDSATLQSVIAALEDADTHIVFRPMLERRLTRLEKWLDVPVAERHQCVGRLAKAGEVFVKGVRVDRRLRLDEAGRVLGGKADGNGAGVLSWANRRETSPQKRGAQDEPEKFGGKSVWKGRDGEEVSVEALALQHYEDRHGCKGFHSEGRIVTTLFGLLFWDVLFAPIPGAFETRYQAAPLDLAEDTFYYARQDLADARLAEIEAGRAAEILDGAWTAHEGVVCVGVRWDLFAREDLVEIVKCINGKALAVICRLMCEDYAGRTGGVPDLLVWNEAEGWAKFVEVKGPGDSLQENQKVWIDVLLQAGMPVEVCHVYEAGSTPKKVKPKPKPKPQAKGSSARKVLGKRKTGAGQKRKRGTNATADTESDSDESVRIVESEDDEDEENVDYSQLDRYTDEEVEEVLEPPKKKRRKNGARDEPESPVARKVARLNSQPEILNAV</sequence>
<keyword evidence="4 8" id="KW-0479">Metal-binding</keyword>
<evidence type="ECO:0000256" key="2">
    <source>
        <dbReference type="ARBA" id="ARBA00005533"/>
    </source>
</evidence>